<comment type="domain">
    <text evidence="1">The C4-type zinc finger motif is necessary both for its ER three-way tubular junction localization and formation.</text>
</comment>
<dbReference type="Proteomes" id="UP000799441">
    <property type="component" value="Unassembled WGS sequence"/>
</dbReference>
<keyword evidence="1" id="KW-0472">Membrane</keyword>
<keyword evidence="1" id="KW-0812">Transmembrane</keyword>
<feature type="transmembrane region" description="Helical" evidence="1">
    <location>
        <begin position="76"/>
        <end position="95"/>
    </location>
</feature>
<keyword evidence="1" id="KW-0863">Zinc-finger</keyword>
<dbReference type="GO" id="GO:0071788">
    <property type="term" value="P:endoplasmic reticulum tubular network maintenance"/>
    <property type="evidence" value="ECO:0007669"/>
    <property type="project" value="UniProtKB-UniRule"/>
</dbReference>
<name>A0A9P4USJ7_9PEZI</name>
<evidence type="ECO:0000256" key="2">
    <source>
        <dbReference type="SAM" id="MobiDB-lite"/>
    </source>
</evidence>
<dbReference type="InterPro" id="IPR019273">
    <property type="entry name" value="Lunapark_Znf"/>
</dbReference>
<comment type="function">
    <text evidence="1">Plays a role in determining ER morphology.</text>
</comment>
<dbReference type="GO" id="GO:1903373">
    <property type="term" value="P:positive regulation of endoplasmic reticulum tubular network organization"/>
    <property type="evidence" value="ECO:0007669"/>
    <property type="project" value="UniProtKB-UniRule"/>
</dbReference>
<dbReference type="PANTHER" id="PTHR22166:SF12">
    <property type="entry name" value="ENDOPLASMIC RETICULUM JUNCTION FORMATION PROTEIN LUNAPARK"/>
    <property type="match status" value="1"/>
</dbReference>
<evidence type="ECO:0000256" key="1">
    <source>
        <dbReference type="RuleBase" id="RU367073"/>
    </source>
</evidence>
<sequence length="328" mass="35861">MVSLWPFGGDDNSAASFEKALSTLSGKIQRASAKNDTLRQHQRRYKALWTLYTVFAYILVTAILTLITGYDKWGSIEYTTITGGPVIIYGVRLALETYYTWRLSKREQYLAGLHQERDKVIARLKDATKYNSTQQLLEKYGGQPPQPQQEQRRQAQGPGKRNVGGQQSQGKSLQQPLGRTTGFAPPPTANIPNKQPISGPVTVSGPVAPVPPGQGNLPASNSSGPGEEFAPNAFSPPTGSRPNLHNRGSSVQYAPTNDGPKWYDRLMDVILGEDETQAKNRFALICRECRLVNGQAPPGARTLEDVGRWRCSACGCLNGAESEASKIM</sequence>
<gene>
    <name evidence="4" type="ORF">K431DRAFT_203803</name>
</gene>
<dbReference type="GO" id="GO:0008270">
    <property type="term" value="F:zinc ion binding"/>
    <property type="evidence" value="ECO:0007669"/>
    <property type="project" value="UniProtKB-KW"/>
</dbReference>
<evidence type="ECO:0000259" key="3">
    <source>
        <dbReference type="Pfam" id="PF10058"/>
    </source>
</evidence>
<dbReference type="AlphaFoldDB" id="A0A9P4USJ7"/>
<feature type="transmembrane region" description="Helical" evidence="1">
    <location>
        <begin position="49"/>
        <end position="70"/>
    </location>
</feature>
<dbReference type="EMBL" id="MU003769">
    <property type="protein sequence ID" value="KAF2725099.1"/>
    <property type="molecule type" value="Genomic_DNA"/>
</dbReference>
<evidence type="ECO:0000313" key="4">
    <source>
        <dbReference type="EMBL" id="KAF2725099.1"/>
    </source>
</evidence>
<comment type="caution">
    <text evidence="4">The sequence shown here is derived from an EMBL/GenBank/DDBJ whole genome shotgun (WGS) entry which is preliminary data.</text>
</comment>
<comment type="subcellular location">
    <subcellularLocation>
        <location evidence="1">Endoplasmic reticulum membrane</location>
        <topology evidence="1">Multi-pass membrane protein</topology>
    </subcellularLocation>
</comment>
<keyword evidence="1" id="KW-0256">Endoplasmic reticulum</keyword>
<dbReference type="InterPro" id="IPR040115">
    <property type="entry name" value="Lnp"/>
</dbReference>
<feature type="compositionally biased region" description="Polar residues" evidence="2">
    <location>
        <begin position="235"/>
        <end position="255"/>
    </location>
</feature>
<dbReference type="PANTHER" id="PTHR22166">
    <property type="entry name" value="ENDOPLASMIC RETICULUM JUNCTION FORMATION PROTEIN LUNAPARK"/>
    <property type="match status" value="1"/>
</dbReference>
<proteinExistence type="inferred from homology"/>
<dbReference type="GO" id="GO:0098826">
    <property type="term" value="C:endoplasmic reticulum tubular network membrane"/>
    <property type="evidence" value="ECO:0007669"/>
    <property type="project" value="UniProtKB-UniRule"/>
</dbReference>
<feature type="region of interest" description="Disordered" evidence="2">
    <location>
        <begin position="138"/>
        <end position="256"/>
    </location>
</feature>
<protein>
    <recommendedName>
        <fullName evidence="1">Endoplasmic reticulum junction formation protein lunapark</fullName>
    </recommendedName>
</protein>
<organism evidence="4 5">
    <name type="scientific">Polychaeton citri CBS 116435</name>
    <dbReference type="NCBI Taxonomy" id="1314669"/>
    <lineage>
        <taxon>Eukaryota</taxon>
        <taxon>Fungi</taxon>
        <taxon>Dikarya</taxon>
        <taxon>Ascomycota</taxon>
        <taxon>Pezizomycotina</taxon>
        <taxon>Dothideomycetes</taxon>
        <taxon>Dothideomycetidae</taxon>
        <taxon>Capnodiales</taxon>
        <taxon>Capnodiaceae</taxon>
        <taxon>Polychaeton</taxon>
    </lineage>
</organism>
<comment type="similarity">
    <text evidence="1">Belongs to the lunapark family.</text>
</comment>
<keyword evidence="5" id="KW-1185">Reference proteome</keyword>
<keyword evidence="1" id="KW-0479">Metal-binding</keyword>
<evidence type="ECO:0000313" key="5">
    <source>
        <dbReference type="Proteomes" id="UP000799441"/>
    </source>
</evidence>
<reference evidence="4" key="1">
    <citation type="journal article" date="2020" name="Stud. Mycol.">
        <title>101 Dothideomycetes genomes: a test case for predicting lifestyles and emergence of pathogens.</title>
        <authorList>
            <person name="Haridas S."/>
            <person name="Albert R."/>
            <person name="Binder M."/>
            <person name="Bloem J."/>
            <person name="Labutti K."/>
            <person name="Salamov A."/>
            <person name="Andreopoulos B."/>
            <person name="Baker S."/>
            <person name="Barry K."/>
            <person name="Bills G."/>
            <person name="Bluhm B."/>
            <person name="Cannon C."/>
            <person name="Castanera R."/>
            <person name="Culley D."/>
            <person name="Daum C."/>
            <person name="Ezra D."/>
            <person name="Gonzalez J."/>
            <person name="Henrissat B."/>
            <person name="Kuo A."/>
            <person name="Liang C."/>
            <person name="Lipzen A."/>
            <person name="Lutzoni F."/>
            <person name="Magnuson J."/>
            <person name="Mondo S."/>
            <person name="Nolan M."/>
            <person name="Ohm R."/>
            <person name="Pangilinan J."/>
            <person name="Park H.-J."/>
            <person name="Ramirez L."/>
            <person name="Alfaro M."/>
            <person name="Sun H."/>
            <person name="Tritt A."/>
            <person name="Yoshinaga Y."/>
            <person name="Zwiers L.-H."/>
            <person name="Turgeon B."/>
            <person name="Goodwin S."/>
            <person name="Spatafora J."/>
            <person name="Crous P."/>
            <person name="Grigoriev I."/>
        </authorList>
    </citation>
    <scope>NUCLEOTIDE SEQUENCE</scope>
    <source>
        <strain evidence="4">CBS 116435</strain>
    </source>
</reference>
<keyword evidence="1" id="KW-1133">Transmembrane helix</keyword>
<feature type="domain" description="Lunapark zinc ribbon" evidence="3">
    <location>
        <begin position="262"/>
        <end position="318"/>
    </location>
</feature>
<dbReference type="OrthoDB" id="1725934at2759"/>
<feature type="compositionally biased region" description="Low complexity" evidence="2">
    <location>
        <begin position="154"/>
        <end position="178"/>
    </location>
</feature>
<feature type="non-terminal residue" evidence="4">
    <location>
        <position position="328"/>
    </location>
</feature>
<keyword evidence="1" id="KW-0862">Zinc</keyword>
<dbReference type="Pfam" id="PF10058">
    <property type="entry name" value="Zn_ribbon_10"/>
    <property type="match status" value="1"/>
</dbReference>
<accession>A0A9P4USJ7</accession>